<keyword evidence="1" id="KW-0597">Phosphoprotein</keyword>
<evidence type="ECO:0000313" key="6">
    <source>
        <dbReference type="Proteomes" id="UP001525961"/>
    </source>
</evidence>
<feature type="domain" description="Response regulatory" evidence="2">
    <location>
        <begin position="3"/>
        <end position="119"/>
    </location>
</feature>
<evidence type="ECO:0000259" key="4">
    <source>
        <dbReference type="PROSITE" id="PS50887"/>
    </source>
</evidence>
<dbReference type="SMART" id="SM00052">
    <property type="entry name" value="EAL"/>
    <property type="match status" value="1"/>
</dbReference>
<dbReference type="InterPro" id="IPR043128">
    <property type="entry name" value="Rev_trsase/Diguanyl_cyclase"/>
</dbReference>
<dbReference type="PANTHER" id="PTHR44757">
    <property type="entry name" value="DIGUANYLATE CYCLASE DGCP"/>
    <property type="match status" value="1"/>
</dbReference>
<dbReference type="Proteomes" id="UP001525961">
    <property type="component" value="Unassembled WGS sequence"/>
</dbReference>
<dbReference type="Pfam" id="PF00072">
    <property type="entry name" value="Response_reg"/>
    <property type="match status" value="1"/>
</dbReference>
<dbReference type="PROSITE" id="PS50110">
    <property type="entry name" value="RESPONSE_REGULATORY"/>
    <property type="match status" value="1"/>
</dbReference>
<dbReference type="SUPFAM" id="SSF52172">
    <property type="entry name" value="CheY-like"/>
    <property type="match status" value="1"/>
</dbReference>
<sequence length="610" mass="68889">MKKILVIEDEELVRNNILEILDTVDFRVIGACNGGMGVQLAEEHLPDLILCDVMMPELDGYGVLAALRNNPVTATIPFIFLTAKGDKTDIRQGMNLGADDYLTKPFRRKELLGAIEARLIKHDTLYQGYTREPSRAVAPVRDLRPERPDSLYYDQLTNLPNQLLVREQFDPLRDRTSQEGGWIAILCIGLDRFKRINQTLGHEFGDRLLMEVAQRLSQGVRRGDILARLHTDQFAIVLAWGSDKGDRRSVSALQDYSSRSTAKPLPEAIAQPILDRLTQPFCLENREIFITASIGISIYPQDGEDVDQLMKNAGVAMSYAKQLGGNQYQSYTPTLHSESLDDLTLETSLRYAVERQELQLYYQPIVGLEEGNIVGAEALVRWHHPQQGMIPPVKFIPLAEQTGLISAIGEWVLQTACNQTKSWQAEGLPPVRVAVNLSFRQFNQVDLSERLVRILDNSGLDPRYLELELTESILVQNVELTICKLKELKSMGVKISLDDFGTGYSSLSYLQQFPFDLLKIDRCFVQDINTNATNAALTHAIIQMAHSLNLKVIAEGVETSEELAVLYENKCDNIQGYLFSRPVKAEEFKQMLQEGKRLDFQPERVRHLTE</sequence>
<dbReference type="InterPro" id="IPR052155">
    <property type="entry name" value="Biofilm_reg_signaling"/>
</dbReference>
<dbReference type="InterPro" id="IPR000160">
    <property type="entry name" value="GGDEF_dom"/>
</dbReference>
<gene>
    <name evidence="5" type="ORF">NG792_10855</name>
</gene>
<dbReference type="InterPro" id="IPR001633">
    <property type="entry name" value="EAL_dom"/>
</dbReference>
<dbReference type="InterPro" id="IPR029787">
    <property type="entry name" value="Nucleotide_cyclase"/>
</dbReference>
<dbReference type="InterPro" id="IPR001789">
    <property type="entry name" value="Sig_transdc_resp-reg_receiver"/>
</dbReference>
<dbReference type="InterPro" id="IPR011006">
    <property type="entry name" value="CheY-like_superfamily"/>
</dbReference>
<feature type="domain" description="GGDEF" evidence="4">
    <location>
        <begin position="181"/>
        <end position="333"/>
    </location>
</feature>
<dbReference type="CDD" id="cd01948">
    <property type="entry name" value="EAL"/>
    <property type="match status" value="1"/>
</dbReference>
<evidence type="ECO:0000313" key="5">
    <source>
        <dbReference type="EMBL" id="MCT7978206.1"/>
    </source>
</evidence>
<comment type="caution">
    <text evidence="5">The sequence shown here is derived from an EMBL/GenBank/DDBJ whole genome shotgun (WGS) entry which is preliminary data.</text>
</comment>
<dbReference type="PROSITE" id="PS50887">
    <property type="entry name" value="GGDEF"/>
    <property type="match status" value="1"/>
</dbReference>
<dbReference type="PANTHER" id="PTHR44757:SF2">
    <property type="entry name" value="BIOFILM ARCHITECTURE MAINTENANCE PROTEIN MBAA"/>
    <property type="match status" value="1"/>
</dbReference>
<evidence type="ECO:0000256" key="1">
    <source>
        <dbReference type="PROSITE-ProRule" id="PRU00169"/>
    </source>
</evidence>
<dbReference type="SUPFAM" id="SSF141868">
    <property type="entry name" value="EAL domain-like"/>
    <property type="match status" value="1"/>
</dbReference>
<dbReference type="EMBL" id="JAMXFA010000012">
    <property type="protein sequence ID" value="MCT7978206.1"/>
    <property type="molecule type" value="Genomic_DNA"/>
</dbReference>
<dbReference type="PROSITE" id="PS50883">
    <property type="entry name" value="EAL"/>
    <property type="match status" value="1"/>
</dbReference>
<feature type="modified residue" description="4-aspartylphosphate" evidence="1">
    <location>
        <position position="52"/>
    </location>
</feature>
<evidence type="ECO:0000259" key="3">
    <source>
        <dbReference type="PROSITE" id="PS50883"/>
    </source>
</evidence>
<organism evidence="5 6">
    <name type="scientific">Laspinema olomoucense D3b</name>
    <dbReference type="NCBI Taxonomy" id="2953688"/>
    <lineage>
        <taxon>Bacteria</taxon>
        <taxon>Bacillati</taxon>
        <taxon>Cyanobacteriota</taxon>
        <taxon>Cyanophyceae</taxon>
        <taxon>Oscillatoriophycideae</taxon>
        <taxon>Oscillatoriales</taxon>
        <taxon>Laspinemataceae</taxon>
        <taxon>Laspinema</taxon>
        <taxon>Laspinema olomoucense</taxon>
    </lineage>
</organism>
<dbReference type="SMART" id="SM00267">
    <property type="entry name" value="GGDEF"/>
    <property type="match status" value="1"/>
</dbReference>
<dbReference type="SUPFAM" id="SSF55073">
    <property type="entry name" value="Nucleotide cyclase"/>
    <property type="match status" value="1"/>
</dbReference>
<dbReference type="Gene3D" id="3.20.20.450">
    <property type="entry name" value="EAL domain"/>
    <property type="match status" value="1"/>
</dbReference>
<dbReference type="Gene3D" id="3.30.70.270">
    <property type="match status" value="1"/>
</dbReference>
<evidence type="ECO:0000259" key="2">
    <source>
        <dbReference type="PROSITE" id="PS50110"/>
    </source>
</evidence>
<accession>A0ABT2N680</accession>
<dbReference type="InterPro" id="IPR035919">
    <property type="entry name" value="EAL_sf"/>
</dbReference>
<dbReference type="Gene3D" id="3.40.50.2300">
    <property type="match status" value="1"/>
</dbReference>
<feature type="domain" description="EAL" evidence="3">
    <location>
        <begin position="342"/>
        <end position="596"/>
    </location>
</feature>
<dbReference type="SMART" id="SM00448">
    <property type="entry name" value="REC"/>
    <property type="match status" value="1"/>
</dbReference>
<reference evidence="5 6" key="1">
    <citation type="journal article" date="2022" name="Front. Microbiol.">
        <title>High genomic differentiation and limited gene flow indicate recent cryptic speciation within the genus Laspinema (cyanobacteria).</title>
        <authorList>
            <person name="Stanojkovic A."/>
            <person name="Skoupy S."/>
            <person name="Skaloud P."/>
            <person name="Dvorak P."/>
        </authorList>
    </citation>
    <scope>NUCLEOTIDE SEQUENCE [LARGE SCALE GENOMIC DNA]</scope>
    <source>
        <strain evidence="5 6">D3b</strain>
    </source>
</reference>
<dbReference type="Pfam" id="PF00563">
    <property type="entry name" value="EAL"/>
    <property type="match status" value="1"/>
</dbReference>
<dbReference type="Pfam" id="PF00990">
    <property type="entry name" value="GGDEF"/>
    <property type="match status" value="1"/>
</dbReference>
<dbReference type="NCBIfam" id="TIGR00254">
    <property type="entry name" value="GGDEF"/>
    <property type="match status" value="1"/>
</dbReference>
<keyword evidence="6" id="KW-1185">Reference proteome</keyword>
<dbReference type="RefSeq" id="WP_261235467.1">
    <property type="nucleotide sequence ID" value="NZ_JAMXFA010000012.1"/>
</dbReference>
<dbReference type="CDD" id="cd01949">
    <property type="entry name" value="GGDEF"/>
    <property type="match status" value="1"/>
</dbReference>
<name>A0ABT2N680_9CYAN</name>
<proteinExistence type="predicted"/>
<protein>
    <submittedName>
        <fullName evidence="5">EAL domain-containing protein</fullName>
    </submittedName>
</protein>